<accession>A0A1M5W8Y6</accession>
<evidence type="ECO:0000256" key="1">
    <source>
        <dbReference type="SAM" id="MobiDB-lite"/>
    </source>
</evidence>
<dbReference type="Gene3D" id="2.60.40.2130">
    <property type="entry name" value="F-spondin domain"/>
    <property type="match status" value="1"/>
</dbReference>
<reference evidence="3 4" key="1">
    <citation type="submission" date="2016-11" db="EMBL/GenBank/DDBJ databases">
        <authorList>
            <person name="Jaros S."/>
            <person name="Januszkiewicz K."/>
            <person name="Wedrychowicz H."/>
        </authorList>
    </citation>
    <scope>NUCLEOTIDE SEQUENCE [LARGE SCALE GENOMIC DNA]</scope>
    <source>
        <strain evidence="3 4">DSM 3089</strain>
    </source>
</reference>
<dbReference type="NCBIfam" id="NF038123">
    <property type="entry name" value="NF038123_dom"/>
    <property type="match status" value="1"/>
</dbReference>
<evidence type="ECO:0000259" key="2">
    <source>
        <dbReference type="PROSITE" id="PS51020"/>
    </source>
</evidence>
<dbReference type="PANTHER" id="PTHR11311">
    <property type="entry name" value="SPONDIN"/>
    <property type="match status" value="1"/>
</dbReference>
<dbReference type="InterPro" id="IPR009465">
    <property type="entry name" value="Spondin_N"/>
</dbReference>
<gene>
    <name evidence="3" type="ORF">SAMN02745196_01607</name>
</gene>
<dbReference type="AlphaFoldDB" id="A0A1M5W8Y6"/>
<dbReference type="InterPro" id="IPR051418">
    <property type="entry name" value="Spondin/Thrombospondin_T1"/>
</dbReference>
<feature type="compositionally biased region" description="Basic and acidic residues" evidence="1">
    <location>
        <begin position="56"/>
        <end position="89"/>
    </location>
</feature>
<evidence type="ECO:0000313" key="3">
    <source>
        <dbReference type="EMBL" id="SHH83653.1"/>
    </source>
</evidence>
<dbReference type="Pfam" id="PF06468">
    <property type="entry name" value="Spond_N"/>
    <property type="match status" value="1"/>
</dbReference>
<name>A0A1M5W8Y6_9CLOT</name>
<evidence type="ECO:0000313" key="4">
    <source>
        <dbReference type="Proteomes" id="UP000184526"/>
    </source>
</evidence>
<dbReference type="OrthoDB" id="8478811at2"/>
<dbReference type="InterPro" id="IPR038678">
    <property type="entry name" value="Spondin_N_sf"/>
</dbReference>
<keyword evidence="4" id="KW-1185">Reference proteome</keyword>
<dbReference type="EMBL" id="FQXP01000005">
    <property type="protein sequence ID" value="SHH83653.1"/>
    <property type="molecule type" value="Genomic_DNA"/>
</dbReference>
<sequence>MLKKITPIILIVFMTVPLFGFIHGDINQDLFTDMRVYAEEEKSNEDKNDSNQNLKLETKEEQEKREEREKIKQEEEKKRIEKEREERAKKEKKKKKEKPRMKLNENGELVEETEEEKLQREQKEEEAEIKKEKKKKEKQFNTTNVEYTVEIQLDWTKDTHPKDYPNNGYITKFLGVTHTRKGGLWKVGGATSDGMLDIVKEGKLKEAKKEMKKQVEKERVNDIFEMDSMKSFPNSTGTKFKISRDRPFVSFAAGIIPSPDWFVGVTNIKLLEKDLWVKEKEVLIYAYDAGTHEGTTYTSNTKKAKTLSKIMRIEMEPFLIDRKVVPVGKAIFRLVEESVPSEQYNTSYDQGSSENVDN</sequence>
<dbReference type="PANTHER" id="PTHR11311:SF15">
    <property type="entry name" value="SPONDIN-2"/>
    <property type="match status" value="1"/>
</dbReference>
<feature type="domain" description="Spondin" evidence="2">
    <location>
        <begin position="135"/>
        <end position="326"/>
    </location>
</feature>
<dbReference type="GO" id="GO:0007155">
    <property type="term" value="P:cell adhesion"/>
    <property type="evidence" value="ECO:0007669"/>
    <property type="project" value="TreeGrafter"/>
</dbReference>
<feature type="compositionally biased region" description="Basic residues" evidence="1">
    <location>
        <begin position="90"/>
        <end position="99"/>
    </location>
</feature>
<organism evidence="3 4">
    <name type="scientific">Clostridium collagenovorans DSM 3089</name>
    <dbReference type="NCBI Taxonomy" id="1121306"/>
    <lineage>
        <taxon>Bacteria</taxon>
        <taxon>Bacillati</taxon>
        <taxon>Bacillota</taxon>
        <taxon>Clostridia</taxon>
        <taxon>Eubacteriales</taxon>
        <taxon>Clostridiaceae</taxon>
        <taxon>Clostridium</taxon>
    </lineage>
</organism>
<dbReference type="GO" id="GO:0031012">
    <property type="term" value="C:extracellular matrix"/>
    <property type="evidence" value="ECO:0007669"/>
    <property type="project" value="TreeGrafter"/>
</dbReference>
<feature type="region of interest" description="Disordered" evidence="1">
    <location>
        <begin position="41"/>
        <end position="123"/>
    </location>
</feature>
<proteinExistence type="predicted"/>
<dbReference type="PROSITE" id="PS51020">
    <property type="entry name" value="SPONDIN"/>
    <property type="match status" value="1"/>
</dbReference>
<protein>
    <submittedName>
        <fullName evidence="3">Spondin_N</fullName>
    </submittedName>
</protein>
<dbReference type="Proteomes" id="UP000184526">
    <property type="component" value="Unassembled WGS sequence"/>
</dbReference>
<dbReference type="STRING" id="1121306.SAMN02745196_01607"/>
<dbReference type="RefSeq" id="WP_072831501.1">
    <property type="nucleotide sequence ID" value="NZ_FQXP01000005.1"/>
</dbReference>